<name>A0A916ZRH5_9SPHN</name>
<keyword evidence="2" id="KW-1185">Reference proteome</keyword>
<reference evidence="1" key="2">
    <citation type="submission" date="2020-09" db="EMBL/GenBank/DDBJ databases">
        <authorList>
            <person name="Sun Q."/>
            <person name="Zhou Y."/>
        </authorList>
    </citation>
    <scope>NUCLEOTIDE SEQUENCE</scope>
    <source>
        <strain evidence="1">CGMCC 1.15519</strain>
    </source>
</reference>
<comment type="caution">
    <text evidence="1">The sequence shown here is derived from an EMBL/GenBank/DDBJ whole genome shotgun (WGS) entry which is preliminary data.</text>
</comment>
<gene>
    <name evidence="1" type="ORF">GCM10011529_14710</name>
</gene>
<sequence>MSRPDLQSLVDTLTEPIAPDTSRLTLGHPSTDHKLGGGLAQAALHEVFATQEADAPAAAGFALLMALRSERKGPLVWLREDKGRMNGRLYGLGFHELGFDPDRLLLVEAPDTIALLRAAAEAVQCTAVGAVIIEPWGKASVVDLTATRRLTLAAARSGVLALLLRTGDPGPSAATSRWGVRAIPSAQLPADAPGAPAFEISLLRHRSGIAGFSARVEWNRDTCVFTDLTDPAAAPVATAPLPGVVPATAVVGTNHPLPHPALTRKQRAA</sequence>
<dbReference type="Gene3D" id="3.40.50.300">
    <property type="entry name" value="P-loop containing nucleotide triphosphate hydrolases"/>
    <property type="match status" value="1"/>
</dbReference>
<evidence type="ECO:0008006" key="3">
    <source>
        <dbReference type="Google" id="ProtNLM"/>
    </source>
</evidence>
<organism evidence="1 2">
    <name type="scientific">Sandarakinorhabdus glacialis</name>
    <dbReference type="NCBI Taxonomy" id="1614636"/>
    <lineage>
        <taxon>Bacteria</taxon>
        <taxon>Pseudomonadati</taxon>
        <taxon>Pseudomonadota</taxon>
        <taxon>Alphaproteobacteria</taxon>
        <taxon>Sphingomonadales</taxon>
        <taxon>Sphingosinicellaceae</taxon>
        <taxon>Sandarakinorhabdus</taxon>
    </lineage>
</organism>
<dbReference type="RefSeq" id="WP_188762287.1">
    <property type="nucleotide sequence ID" value="NZ_BMJM01000004.1"/>
</dbReference>
<dbReference type="SUPFAM" id="SSF52540">
    <property type="entry name" value="P-loop containing nucleoside triphosphate hydrolases"/>
    <property type="match status" value="1"/>
</dbReference>
<evidence type="ECO:0000313" key="1">
    <source>
        <dbReference type="EMBL" id="GGE09404.1"/>
    </source>
</evidence>
<accession>A0A916ZRH5</accession>
<proteinExistence type="predicted"/>
<protein>
    <recommendedName>
        <fullName evidence="3">Protein ImuA</fullName>
    </recommendedName>
</protein>
<reference evidence="1" key="1">
    <citation type="journal article" date="2014" name="Int. J. Syst. Evol. Microbiol.">
        <title>Complete genome sequence of Corynebacterium casei LMG S-19264T (=DSM 44701T), isolated from a smear-ripened cheese.</title>
        <authorList>
            <consortium name="US DOE Joint Genome Institute (JGI-PGF)"/>
            <person name="Walter F."/>
            <person name="Albersmeier A."/>
            <person name="Kalinowski J."/>
            <person name="Ruckert C."/>
        </authorList>
    </citation>
    <scope>NUCLEOTIDE SEQUENCE</scope>
    <source>
        <strain evidence="1">CGMCC 1.15519</strain>
    </source>
</reference>
<dbReference type="EMBL" id="BMJM01000004">
    <property type="protein sequence ID" value="GGE09404.1"/>
    <property type="molecule type" value="Genomic_DNA"/>
</dbReference>
<dbReference type="AlphaFoldDB" id="A0A916ZRH5"/>
<dbReference type="Proteomes" id="UP000635071">
    <property type="component" value="Unassembled WGS sequence"/>
</dbReference>
<dbReference type="InterPro" id="IPR027417">
    <property type="entry name" value="P-loop_NTPase"/>
</dbReference>
<evidence type="ECO:0000313" key="2">
    <source>
        <dbReference type="Proteomes" id="UP000635071"/>
    </source>
</evidence>